<proteinExistence type="predicted"/>
<keyword evidence="2" id="KW-1185">Reference proteome</keyword>
<dbReference type="InterPro" id="IPR011466">
    <property type="entry name" value="DUF1572"/>
</dbReference>
<sequence length="190" mass="20794">MILGDLYLTDTRERMCGVKRLGEGALTQLHSEDWHRVLSPGGNSAAVLVQHLAGNMESRWGALRGGYREGVDGEAPGRNRDAEFEEGGLSGGALLARWQEGWSTFLAALDALNPEDLTRTLTIRHETHTVLAAIQRQVAHYSGHVYQLVLLAKTLRGENWQTLSVPRGGSAAFNAEMQVRHAEQPPSSQS</sequence>
<evidence type="ECO:0000313" key="1">
    <source>
        <dbReference type="EMBL" id="SMB93509.1"/>
    </source>
</evidence>
<reference evidence="1 2" key="1">
    <citation type="submission" date="2017-04" db="EMBL/GenBank/DDBJ databases">
        <authorList>
            <person name="Afonso C.L."/>
            <person name="Miller P.J."/>
            <person name="Scott M.A."/>
            <person name="Spackman E."/>
            <person name="Goraichik I."/>
            <person name="Dimitrov K.M."/>
            <person name="Suarez D.L."/>
            <person name="Swayne D.E."/>
        </authorList>
    </citation>
    <scope>NUCLEOTIDE SEQUENCE [LARGE SCALE GENOMIC DNA]</scope>
    <source>
        <strain evidence="1 2">KR-140</strain>
    </source>
</reference>
<dbReference type="RefSeq" id="WP_084050921.1">
    <property type="nucleotide sequence ID" value="NZ_FWWU01000009.1"/>
</dbReference>
<gene>
    <name evidence="1" type="ORF">SAMN00790413_02014</name>
</gene>
<evidence type="ECO:0008006" key="3">
    <source>
        <dbReference type="Google" id="ProtNLM"/>
    </source>
</evidence>
<organism evidence="1 2">
    <name type="scientific">Deinococcus hopiensis KR-140</name>
    <dbReference type="NCBI Taxonomy" id="695939"/>
    <lineage>
        <taxon>Bacteria</taxon>
        <taxon>Thermotogati</taxon>
        <taxon>Deinococcota</taxon>
        <taxon>Deinococci</taxon>
        <taxon>Deinococcales</taxon>
        <taxon>Deinococcaceae</taxon>
        <taxon>Deinococcus</taxon>
    </lineage>
</organism>
<dbReference type="OrthoDB" id="68731at2"/>
<dbReference type="AlphaFoldDB" id="A0A1W1VJF1"/>
<dbReference type="EMBL" id="FWWU01000009">
    <property type="protein sequence ID" value="SMB93509.1"/>
    <property type="molecule type" value="Genomic_DNA"/>
</dbReference>
<dbReference type="InterPro" id="IPR034660">
    <property type="entry name" value="DinB/YfiT-like"/>
</dbReference>
<dbReference type="SUPFAM" id="SSF109854">
    <property type="entry name" value="DinB/YfiT-like putative metalloenzymes"/>
    <property type="match status" value="1"/>
</dbReference>
<dbReference type="Proteomes" id="UP000192582">
    <property type="component" value="Unassembled WGS sequence"/>
</dbReference>
<name>A0A1W1VJF1_9DEIO</name>
<dbReference type="Gene3D" id="1.20.120.450">
    <property type="entry name" value="dinb family like domain"/>
    <property type="match status" value="1"/>
</dbReference>
<accession>A0A1W1VJF1</accession>
<protein>
    <recommendedName>
        <fullName evidence="3">DinB superfamily protein</fullName>
    </recommendedName>
</protein>
<dbReference type="Pfam" id="PF07609">
    <property type="entry name" value="DUF1572"/>
    <property type="match status" value="1"/>
</dbReference>
<evidence type="ECO:0000313" key="2">
    <source>
        <dbReference type="Proteomes" id="UP000192582"/>
    </source>
</evidence>
<dbReference type="STRING" id="695939.SAMN00790413_02014"/>